<name>S9S3Z7_9RHOB</name>
<dbReference type="Proteomes" id="UP000015346">
    <property type="component" value="Unassembled WGS sequence"/>
</dbReference>
<keyword evidence="2" id="KW-1185">Reference proteome</keyword>
<dbReference type="PROSITE" id="PS51257">
    <property type="entry name" value="PROKAR_LIPOPROTEIN"/>
    <property type="match status" value="1"/>
</dbReference>
<gene>
    <name evidence="1" type="ORF">ruthe_01917</name>
</gene>
<dbReference type="HOGENOM" id="CLU_155255_0_0_5"/>
<dbReference type="AlphaFoldDB" id="S9S3Z7"/>
<dbReference type="EMBL" id="AOLV01000019">
    <property type="protein sequence ID" value="EPX84920.1"/>
    <property type="molecule type" value="Genomic_DNA"/>
</dbReference>
<comment type="caution">
    <text evidence="1">The sequence shown here is derived from an EMBL/GenBank/DDBJ whole genome shotgun (WGS) entry which is preliminary data.</text>
</comment>
<organism evidence="1 2">
    <name type="scientific">Rubellimicrobium thermophilum DSM 16684</name>
    <dbReference type="NCBI Taxonomy" id="1123069"/>
    <lineage>
        <taxon>Bacteria</taxon>
        <taxon>Pseudomonadati</taxon>
        <taxon>Pseudomonadota</taxon>
        <taxon>Alphaproteobacteria</taxon>
        <taxon>Rhodobacterales</taxon>
        <taxon>Roseobacteraceae</taxon>
        <taxon>Rubellimicrobium</taxon>
    </lineage>
</organism>
<protein>
    <submittedName>
        <fullName evidence="1">Uncharacterized protein</fullName>
    </submittedName>
</protein>
<evidence type="ECO:0000313" key="1">
    <source>
        <dbReference type="EMBL" id="EPX84920.1"/>
    </source>
</evidence>
<sequence length="130" mass="14504">MRVPVPLILCAALGLAACESPREACINQGLRELRIVESLIRETEGNLQRGYALEETQQIRVRPDFCPVTRADGSTGLQRCERTEVLDVERPRAVDLAEEQRKLDSLRQRQAELMAAQAARVQACIAAHPQ</sequence>
<dbReference type="RefSeq" id="WP_021098004.1">
    <property type="nucleotide sequence ID" value="NZ_KE557321.1"/>
</dbReference>
<evidence type="ECO:0000313" key="2">
    <source>
        <dbReference type="Proteomes" id="UP000015346"/>
    </source>
</evidence>
<reference evidence="1 2" key="1">
    <citation type="journal article" date="2013" name="Stand. Genomic Sci.">
        <title>Genome sequence of the reddish-pigmented Rubellimicrobium thermophilum type strain (DSM 16684(T)), a member of the Roseobacter clade.</title>
        <authorList>
            <person name="Fiebig A."/>
            <person name="Riedel T."/>
            <person name="Gronow S."/>
            <person name="Petersen J."/>
            <person name="Klenk H.P."/>
            <person name="Goker M."/>
        </authorList>
    </citation>
    <scope>NUCLEOTIDE SEQUENCE [LARGE SCALE GENOMIC DNA]</scope>
    <source>
        <strain evidence="1 2">DSM 16684</strain>
    </source>
</reference>
<proteinExistence type="predicted"/>
<dbReference type="OrthoDB" id="7875456at2"/>
<dbReference type="STRING" id="1123069.ruthe_01917"/>
<accession>S9S3Z7</accession>